<dbReference type="PhylomeDB" id="B4Q604"/>
<feature type="signal peptide" evidence="4">
    <location>
        <begin position="1"/>
        <end position="17"/>
    </location>
</feature>
<dbReference type="InterPro" id="IPR032675">
    <property type="entry name" value="LRR_dom_sf"/>
</dbReference>
<evidence type="ECO:0000313" key="5">
    <source>
        <dbReference type="EMBL" id="EDX05107.1"/>
    </source>
</evidence>
<evidence type="ECO:0000313" key="6">
    <source>
        <dbReference type="Proteomes" id="UP000000304"/>
    </source>
</evidence>
<dbReference type="SMR" id="B4Q604"/>
<dbReference type="STRING" id="7240.B4Q604"/>
<dbReference type="OrthoDB" id="10022853at2759"/>
<organism evidence="5 6">
    <name type="scientific">Drosophila simulans</name>
    <name type="common">Fruit fly</name>
    <dbReference type="NCBI Taxonomy" id="7240"/>
    <lineage>
        <taxon>Eukaryota</taxon>
        <taxon>Metazoa</taxon>
        <taxon>Ecdysozoa</taxon>
        <taxon>Arthropoda</taxon>
        <taxon>Hexapoda</taxon>
        <taxon>Insecta</taxon>
        <taxon>Pterygota</taxon>
        <taxon>Neoptera</taxon>
        <taxon>Endopterygota</taxon>
        <taxon>Diptera</taxon>
        <taxon>Brachycera</taxon>
        <taxon>Muscomorpha</taxon>
        <taxon>Ephydroidea</taxon>
        <taxon>Drosophilidae</taxon>
        <taxon>Drosophila</taxon>
        <taxon>Sophophora</taxon>
    </lineage>
</organism>
<dbReference type="PANTHER" id="PTHR24366">
    <property type="entry name" value="IG(IMMUNOGLOBULIN) AND LRR(LEUCINE RICH REPEAT) DOMAINS"/>
    <property type="match status" value="1"/>
</dbReference>
<keyword evidence="6" id="KW-1185">Reference proteome</keyword>
<accession>B4Q604</accession>
<dbReference type="InterPro" id="IPR001611">
    <property type="entry name" value="Leu-rich_rpt"/>
</dbReference>
<reference evidence="5 6" key="1">
    <citation type="journal article" date="2007" name="Nature">
        <title>Evolution of genes and genomes on the Drosophila phylogeny.</title>
        <authorList>
            <consortium name="Drosophila 12 Genomes Consortium"/>
            <person name="Clark A.G."/>
            <person name="Eisen M.B."/>
            <person name="Smith D.R."/>
            <person name="Bergman C.M."/>
            <person name="Oliver B."/>
            <person name="Markow T.A."/>
            <person name="Kaufman T.C."/>
            <person name="Kellis M."/>
            <person name="Gelbart W."/>
            <person name="Iyer V.N."/>
            <person name="Pollard D.A."/>
            <person name="Sackton T.B."/>
            <person name="Larracuente A.M."/>
            <person name="Singh N.D."/>
            <person name="Abad J.P."/>
            <person name="Abt D.N."/>
            <person name="Adryan B."/>
            <person name="Aguade M."/>
            <person name="Akashi H."/>
            <person name="Anderson W.W."/>
            <person name="Aquadro C.F."/>
            <person name="Ardell D.H."/>
            <person name="Arguello R."/>
            <person name="Artieri C.G."/>
            <person name="Barbash D.A."/>
            <person name="Barker D."/>
            <person name="Barsanti P."/>
            <person name="Batterham P."/>
            <person name="Batzoglou S."/>
            <person name="Begun D."/>
            <person name="Bhutkar A."/>
            <person name="Blanco E."/>
            <person name="Bosak S.A."/>
            <person name="Bradley R.K."/>
            <person name="Brand A.D."/>
            <person name="Brent M.R."/>
            <person name="Brooks A.N."/>
            <person name="Brown R.H."/>
            <person name="Butlin R.K."/>
            <person name="Caggese C."/>
            <person name="Calvi B.R."/>
            <person name="Bernardo de Carvalho A."/>
            <person name="Caspi A."/>
            <person name="Castrezana S."/>
            <person name="Celniker S.E."/>
            <person name="Chang J.L."/>
            <person name="Chapple C."/>
            <person name="Chatterji S."/>
            <person name="Chinwalla A."/>
            <person name="Civetta A."/>
            <person name="Clifton S.W."/>
            <person name="Comeron J.M."/>
            <person name="Costello J.C."/>
            <person name="Coyne J.A."/>
            <person name="Daub J."/>
            <person name="David R.G."/>
            <person name="Delcher A.L."/>
            <person name="Delehaunty K."/>
            <person name="Do C.B."/>
            <person name="Ebling H."/>
            <person name="Edwards K."/>
            <person name="Eickbush T."/>
            <person name="Evans J.D."/>
            <person name="Filipski A."/>
            <person name="Findeiss S."/>
            <person name="Freyhult E."/>
            <person name="Fulton L."/>
            <person name="Fulton R."/>
            <person name="Garcia A.C."/>
            <person name="Gardiner A."/>
            <person name="Garfield D.A."/>
            <person name="Garvin B.E."/>
            <person name="Gibson G."/>
            <person name="Gilbert D."/>
            <person name="Gnerre S."/>
            <person name="Godfrey J."/>
            <person name="Good R."/>
            <person name="Gotea V."/>
            <person name="Gravely B."/>
            <person name="Greenberg A.J."/>
            <person name="Griffiths-Jones S."/>
            <person name="Gross S."/>
            <person name="Guigo R."/>
            <person name="Gustafson E.A."/>
            <person name="Haerty W."/>
            <person name="Hahn M.W."/>
            <person name="Halligan D.L."/>
            <person name="Halpern A.L."/>
            <person name="Halter G.M."/>
            <person name="Han M.V."/>
            <person name="Heger A."/>
            <person name="Hillier L."/>
            <person name="Hinrichs A.S."/>
            <person name="Holmes I."/>
            <person name="Hoskins R.A."/>
            <person name="Hubisz M.J."/>
            <person name="Hultmark D."/>
            <person name="Huntley M.A."/>
            <person name="Jaffe D.B."/>
            <person name="Jagadeeshan S."/>
            <person name="Jeck W.R."/>
            <person name="Johnson J."/>
            <person name="Jones C.D."/>
            <person name="Jordan W.C."/>
            <person name="Karpen G.H."/>
            <person name="Kataoka E."/>
            <person name="Keightley P.D."/>
            <person name="Kheradpour P."/>
            <person name="Kirkness E.F."/>
            <person name="Koerich L.B."/>
            <person name="Kristiansen K."/>
            <person name="Kudrna D."/>
            <person name="Kulathinal R.J."/>
            <person name="Kumar S."/>
            <person name="Kwok R."/>
            <person name="Lander E."/>
            <person name="Langley C.H."/>
            <person name="Lapoint R."/>
            <person name="Lazzaro B.P."/>
            <person name="Lee S.J."/>
            <person name="Levesque L."/>
            <person name="Li R."/>
            <person name="Lin C.F."/>
            <person name="Lin M.F."/>
            <person name="Lindblad-Toh K."/>
            <person name="Llopart A."/>
            <person name="Long M."/>
            <person name="Low L."/>
            <person name="Lozovsky E."/>
            <person name="Lu J."/>
            <person name="Luo M."/>
            <person name="Machado C.A."/>
            <person name="Makalowski W."/>
            <person name="Marzo M."/>
            <person name="Matsuda M."/>
            <person name="Matzkin L."/>
            <person name="McAllister B."/>
            <person name="McBride C.S."/>
            <person name="McKernan B."/>
            <person name="McKernan K."/>
            <person name="Mendez-Lago M."/>
            <person name="Minx P."/>
            <person name="Mollenhauer M.U."/>
            <person name="Montooth K."/>
            <person name="Mount S.M."/>
            <person name="Mu X."/>
            <person name="Myers E."/>
            <person name="Negre B."/>
            <person name="Newfeld S."/>
            <person name="Nielsen R."/>
            <person name="Noor M.A."/>
            <person name="O'Grady P."/>
            <person name="Pachter L."/>
            <person name="Papaceit M."/>
            <person name="Parisi M.J."/>
            <person name="Parisi M."/>
            <person name="Parts L."/>
            <person name="Pedersen J.S."/>
            <person name="Pesole G."/>
            <person name="Phillippy A.M."/>
            <person name="Ponting C.P."/>
            <person name="Pop M."/>
            <person name="Porcelli D."/>
            <person name="Powell J.R."/>
            <person name="Prohaska S."/>
            <person name="Pruitt K."/>
            <person name="Puig M."/>
            <person name="Quesneville H."/>
            <person name="Ram K.R."/>
            <person name="Rand D."/>
            <person name="Rasmussen M.D."/>
            <person name="Reed L.K."/>
            <person name="Reenan R."/>
            <person name="Reily A."/>
            <person name="Remington K.A."/>
            <person name="Rieger T.T."/>
            <person name="Ritchie M.G."/>
            <person name="Robin C."/>
            <person name="Rogers Y.H."/>
            <person name="Rohde C."/>
            <person name="Rozas J."/>
            <person name="Rubenfield M.J."/>
            <person name="Ruiz A."/>
            <person name="Russo S."/>
            <person name="Salzberg S.L."/>
            <person name="Sanchez-Gracia A."/>
            <person name="Saranga D.J."/>
            <person name="Sato H."/>
            <person name="Schaeffer S.W."/>
            <person name="Schatz M.C."/>
            <person name="Schlenke T."/>
            <person name="Schwartz R."/>
            <person name="Segarra C."/>
            <person name="Singh R.S."/>
            <person name="Sirot L."/>
            <person name="Sirota M."/>
            <person name="Sisneros N.B."/>
            <person name="Smith C.D."/>
            <person name="Smith T.F."/>
            <person name="Spieth J."/>
            <person name="Stage D.E."/>
            <person name="Stark A."/>
            <person name="Stephan W."/>
            <person name="Strausberg R.L."/>
            <person name="Strempel S."/>
            <person name="Sturgill D."/>
            <person name="Sutton G."/>
            <person name="Sutton G.G."/>
            <person name="Tao W."/>
            <person name="Teichmann S."/>
            <person name="Tobari Y.N."/>
            <person name="Tomimura Y."/>
            <person name="Tsolas J.M."/>
            <person name="Valente V.L."/>
            <person name="Venter E."/>
            <person name="Venter J.C."/>
            <person name="Vicario S."/>
            <person name="Vieira F.G."/>
            <person name="Vilella A.J."/>
            <person name="Villasante A."/>
            <person name="Walenz B."/>
            <person name="Wang J."/>
            <person name="Wasserman M."/>
            <person name="Watts T."/>
            <person name="Wilson D."/>
            <person name="Wilson R.K."/>
            <person name="Wing R.A."/>
            <person name="Wolfner M.F."/>
            <person name="Wong A."/>
            <person name="Wong G.K."/>
            <person name="Wu C.I."/>
            <person name="Wu G."/>
            <person name="Yamamoto D."/>
            <person name="Yang H.P."/>
            <person name="Yang S.P."/>
            <person name="Yorke J.A."/>
            <person name="Yoshida K."/>
            <person name="Zdobnov E."/>
            <person name="Zhang P."/>
            <person name="Zhang Y."/>
            <person name="Zimin A.V."/>
            <person name="Baldwin J."/>
            <person name="Abdouelleil A."/>
            <person name="Abdulkadir J."/>
            <person name="Abebe A."/>
            <person name="Abera B."/>
            <person name="Abreu J."/>
            <person name="Acer S.C."/>
            <person name="Aftuck L."/>
            <person name="Alexander A."/>
            <person name="An P."/>
            <person name="Anderson E."/>
            <person name="Anderson S."/>
            <person name="Arachi H."/>
            <person name="Azer M."/>
            <person name="Bachantsang P."/>
            <person name="Barry A."/>
            <person name="Bayul T."/>
            <person name="Berlin A."/>
            <person name="Bessette D."/>
            <person name="Bloom T."/>
            <person name="Blye J."/>
            <person name="Boguslavskiy L."/>
            <person name="Bonnet C."/>
            <person name="Boukhgalter B."/>
            <person name="Bourzgui I."/>
            <person name="Brown A."/>
            <person name="Cahill P."/>
            <person name="Channer S."/>
            <person name="Cheshatsang Y."/>
            <person name="Chuda L."/>
            <person name="Citroen M."/>
            <person name="Collymore A."/>
            <person name="Cooke P."/>
            <person name="Costello M."/>
            <person name="D'Aco K."/>
            <person name="Daza R."/>
            <person name="De Haan G."/>
            <person name="DeGray S."/>
            <person name="DeMaso C."/>
            <person name="Dhargay N."/>
            <person name="Dooley K."/>
            <person name="Dooley E."/>
            <person name="Doricent M."/>
            <person name="Dorje P."/>
            <person name="Dorjee K."/>
            <person name="Dupes A."/>
            <person name="Elong R."/>
            <person name="Falk J."/>
            <person name="Farina A."/>
            <person name="Faro S."/>
            <person name="Ferguson D."/>
            <person name="Fisher S."/>
            <person name="Foley C.D."/>
            <person name="Franke A."/>
            <person name="Friedrich D."/>
            <person name="Gadbois L."/>
            <person name="Gearin G."/>
            <person name="Gearin C.R."/>
            <person name="Giannoukos G."/>
            <person name="Goode T."/>
            <person name="Graham J."/>
            <person name="Grandbois E."/>
            <person name="Grewal S."/>
            <person name="Gyaltsen K."/>
            <person name="Hafez N."/>
            <person name="Hagos B."/>
            <person name="Hall J."/>
            <person name="Henson C."/>
            <person name="Hollinger A."/>
            <person name="Honan T."/>
            <person name="Huard M.D."/>
            <person name="Hughes L."/>
            <person name="Hurhula B."/>
            <person name="Husby M.E."/>
            <person name="Kamat A."/>
            <person name="Kanga B."/>
            <person name="Kashin S."/>
            <person name="Khazanovich D."/>
            <person name="Kisner P."/>
            <person name="Lance K."/>
            <person name="Lara M."/>
            <person name="Lee W."/>
            <person name="Lennon N."/>
            <person name="Letendre F."/>
            <person name="LeVine R."/>
            <person name="Lipovsky A."/>
            <person name="Liu X."/>
            <person name="Liu J."/>
            <person name="Liu S."/>
            <person name="Lokyitsang T."/>
            <person name="Lokyitsang Y."/>
            <person name="Lubonja R."/>
            <person name="Lui A."/>
            <person name="MacDonald P."/>
            <person name="Magnisalis V."/>
            <person name="Maru K."/>
            <person name="Matthews C."/>
            <person name="McCusker W."/>
            <person name="McDonough S."/>
            <person name="Mehta T."/>
            <person name="Meldrim J."/>
            <person name="Meneus L."/>
            <person name="Mihai O."/>
            <person name="Mihalev A."/>
            <person name="Mihova T."/>
            <person name="Mittelman R."/>
            <person name="Mlenga V."/>
            <person name="Montmayeur A."/>
            <person name="Mulrain L."/>
            <person name="Navidi A."/>
            <person name="Naylor J."/>
            <person name="Negash T."/>
            <person name="Nguyen T."/>
            <person name="Nguyen N."/>
            <person name="Nicol R."/>
            <person name="Norbu C."/>
            <person name="Norbu N."/>
            <person name="Novod N."/>
            <person name="O'Neill B."/>
            <person name="Osman S."/>
            <person name="Markiewicz E."/>
            <person name="Oyono O.L."/>
            <person name="Patti C."/>
            <person name="Phunkhang P."/>
            <person name="Pierre F."/>
            <person name="Priest M."/>
            <person name="Raghuraman S."/>
            <person name="Rege F."/>
            <person name="Reyes R."/>
            <person name="Rise C."/>
            <person name="Rogov P."/>
            <person name="Ross K."/>
            <person name="Ryan E."/>
            <person name="Settipalli S."/>
            <person name="Shea T."/>
            <person name="Sherpa N."/>
            <person name="Shi L."/>
            <person name="Shih D."/>
            <person name="Sparrow T."/>
            <person name="Spaulding J."/>
            <person name="Stalker J."/>
            <person name="Stange-Thomann N."/>
            <person name="Stavropoulos S."/>
            <person name="Stone C."/>
            <person name="Strader C."/>
            <person name="Tesfaye S."/>
            <person name="Thomson T."/>
            <person name="Thoulutsang Y."/>
            <person name="Thoulutsang D."/>
            <person name="Topham K."/>
            <person name="Topping I."/>
            <person name="Tsamla T."/>
            <person name="Vassiliev H."/>
            <person name="Vo A."/>
            <person name="Wangchuk T."/>
            <person name="Wangdi T."/>
            <person name="Weiand M."/>
            <person name="Wilkinson J."/>
            <person name="Wilson A."/>
            <person name="Yadav S."/>
            <person name="Young G."/>
            <person name="Yu Q."/>
            <person name="Zembek L."/>
            <person name="Zhong D."/>
            <person name="Zimmer A."/>
            <person name="Zwirko Z."/>
            <person name="Jaffe D.B."/>
            <person name="Alvarez P."/>
            <person name="Brockman W."/>
            <person name="Butler J."/>
            <person name="Chin C."/>
            <person name="Gnerre S."/>
            <person name="Grabherr M."/>
            <person name="Kleber M."/>
            <person name="Mauceli E."/>
            <person name="MacCallum I."/>
        </authorList>
    </citation>
    <scope>NUCLEOTIDE SEQUENCE [LARGE SCALE GENOMIC DNA]</scope>
    <source>
        <strain evidence="6">white501</strain>
    </source>
</reference>
<dbReference type="AlphaFoldDB" id="B4Q604"/>
<name>B4Q604_DROSI</name>
<keyword evidence="2" id="KW-0677">Repeat</keyword>
<evidence type="ECO:0000256" key="4">
    <source>
        <dbReference type="SAM" id="SignalP"/>
    </source>
</evidence>
<gene>
    <name evidence="5" type="primary">Dsim\GD21969</name>
    <name evidence="5" type="ORF">Dsim_GD21969</name>
</gene>
<dbReference type="Pfam" id="PF13855">
    <property type="entry name" value="LRR_8"/>
    <property type="match status" value="1"/>
</dbReference>
<feature type="region of interest" description="Disordered" evidence="3">
    <location>
        <begin position="239"/>
        <end position="258"/>
    </location>
</feature>
<dbReference type="Gene3D" id="3.80.10.10">
    <property type="entry name" value="Ribonuclease Inhibitor"/>
    <property type="match status" value="1"/>
</dbReference>
<dbReference type="HOGENOM" id="CLU_1005672_0_0_1"/>
<dbReference type="EMBL" id="CM000361">
    <property type="protein sequence ID" value="EDX05107.1"/>
    <property type="molecule type" value="Genomic_DNA"/>
</dbReference>
<feature type="compositionally biased region" description="Low complexity" evidence="3">
    <location>
        <begin position="33"/>
        <end position="45"/>
    </location>
</feature>
<feature type="region of interest" description="Disordered" evidence="3">
    <location>
        <begin position="21"/>
        <end position="45"/>
    </location>
</feature>
<protein>
    <submittedName>
        <fullName evidence="5">GD21969</fullName>
    </submittedName>
</protein>
<evidence type="ECO:0000256" key="2">
    <source>
        <dbReference type="ARBA" id="ARBA00022737"/>
    </source>
</evidence>
<proteinExistence type="predicted"/>
<sequence length="277" mass="30301">MHLYLVLISCLVSSSHCWQFDGGGGHRRPRNTGRGPASSSGGRGSAALLGSQQQDILYACPLNSMCQCAGLPNETSTLIEINCNEVALYKFPEFMHSSVRYIEMSNTHLQSVDDETFQGLRLKTLKLIDNELQDISERSFSTMTHSLMTLDISGNKMQHLPLDALQRLHSLSRLVAQRNHITTLDGNWDAQHDTLRSLHLSDNDITEVAPGGGSIEVVSQSDNSSQPFSLAAVQTRLETSNSIYPPSPVRRSGDRGSSLRTVAKTTLVDCPTIGSTM</sequence>
<keyword evidence="4" id="KW-0732">Signal</keyword>
<dbReference type="PANTHER" id="PTHR24366:SF96">
    <property type="entry name" value="LEUCINE RICH REPEAT CONTAINING 53"/>
    <property type="match status" value="1"/>
</dbReference>
<keyword evidence="1" id="KW-0433">Leucine-rich repeat</keyword>
<evidence type="ECO:0000256" key="1">
    <source>
        <dbReference type="ARBA" id="ARBA00022614"/>
    </source>
</evidence>
<dbReference type="SUPFAM" id="SSF52058">
    <property type="entry name" value="L domain-like"/>
    <property type="match status" value="1"/>
</dbReference>
<evidence type="ECO:0000256" key="3">
    <source>
        <dbReference type="SAM" id="MobiDB-lite"/>
    </source>
</evidence>
<dbReference type="Proteomes" id="UP000000304">
    <property type="component" value="Chromosome 2L"/>
</dbReference>
<feature type="chain" id="PRO_5002819619" evidence="4">
    <location>
        <begin position="18"/>
        <end position="277"/>
    </location>
</feature>